<name>A0A0J7XLU6_9SPHN</name>
<dbReference type="InterPro" id="IPR050832">
    <property type="entry name" value="Bact_Acetyltransf"/>
</dbReference>
<dbReference type="EMBL" id="JACU01000008">
    <property type="protein sequence ID" value="KMS52619.1"/>
    <property type="molecule type" value="Genomic_DNA"/>
</dbReference>
<protein>
    <submittedName>
        <fullName evidence="4">Acetyltransferase</fullName>
    </submittedName>
</protein>
<evidence type="ECO:0000256" key="1">
    <source>
        <dbReference type="ARBA" id="ARBA00022679"/>
    </source>
</evidence>
<dbReference type="Pfam" id="PF00583">
    <property type="entry name" value="Acetyltransf_1"/>
    <property type="match status" value="1"/>
</dbReference>
<reference evidence="4 5" key="1">
    <citation type="journal article" date="2015" name="G3 (Bethesda)">
        <title>Insights into Ongoing Evolution of the Hexachlorocyclohexane Catabolic Pathway from Comparative Genomics of Ten Sphingomonadaceae Strains.</title>
        <authorList>
            <person name="Pearce S.L."/>
            <person name="Oakeshott J.G."/>
            <person name="Pandey G."/>
        </authorList>
    </citation>
    <scope>NUCLEOTIDE SEQUENCE [LARGE SCALE GENOMIC DNA]</scope>
    <source>
        <strain evidence="4 5">LL02</strain>
    </source>
</reference>
<organism evidence="4 5">
    <name type="scientific">Novosphingobium barchaimii LL02</name>
    <dbReference type="NCBI Taxonomy" id="1114963"/>
    <lineage>
        <taxon>Bacteria</taxon>
        <taxon>Pseudomonadati</taxon>
        <taxon>Pseudomonadota</taxon>
        <taxon>Alphaproteobacteria</taxon>
        <taxon>Sphingomonadales</taxon>
        <taxon>Sphingomonadaceae</taxon>
        <taxon>Novosphingobium</taxon>
    </lineage>
</organism>
<dbReference type="CDD" id="cd04301">
    <property type="entry name" value="NAT_SF"/>
    <property type="match status" value="1"/>
</dbReference>
<accession>A0A0J7XLU6</accession>
<dbReference type="PATRIC" id="fig|1114963.3.peg.3654"/>
<dbReference type="GO" id="GO:0016747">
    <property type="term" value="F:acyltransferase activity, transferring groups other than amino-acyl groups"/>
    <property type="evidence" value="ECO:0007669"/>
    <property type="project" value="InterPro"/>
</dbReference>
<sequence>MDIRFAQGSDAASLARLGTDSFVAKFGHLYRPEDLANFLGESHSEEKVAKEIADPALRVVLAEDDGNLLGFCKLVMDCGWPEHARGARVIELKQLYTAPAATGQGIGARLMDWALAEAAAFGADEIQLSVYSDNPGAQKFYARYGFDKVADIHFMVGEKRDEEFLFAALLAG</sequence>
<gene>
    <name evidence="4" type="ORF">V474_24000</name>
</gene>
<dbReference type="RefSeq" id="WP_059152699.1">
    <property type="nucleotide sequence ID" value="NZ_KQ130456.1"/>
</dbReference>
<dbReference type="InterPro" id="IPR016181">
    <property type="entry name" value="Acyl_CoA_acyltransferase"/>
</dbReference>
<dbReference type="OrthoDB" id="143110at2"/>
<keyword evidence="5" id="KW-1185">Reference proteome</keyword>
<dbReference type="Gene3D" id="3.40.630.30">
    <property type="match status" value="1"/>
</dbReference>
<evidence type="ECO:0000313" key="5">
    <source>
        <dbReference type="Proteomes" id="UP000052268"/>
    </source>
</evidence>
<dbReference type="PANTHER" id="PTHR43877">
    <property type="entry name" value="AMINOALKYLPHOSPHONATE N-ACETYLTRANSFERASE-RELATED-RELATED"/>
    <property type="match status" value="1"/>
</dbReference>
<proteinExistence type="predicted"/>
<comment type="caution">
    <text evidence="4">The sequence shown here is derived from an EMBL/GenBank/DDBJ whole genome shotgun (WGS) entry which is preliminary data.</text>
</comment>
<dbReference type="PROSITE" id="PS51186">
    <property type="entry name" value="GNAT"/>
    <property type="match status" value="1"/>
</dbReference>
<feature type="domain" description="N-acetyltransferase" evidence="3">
    <location>
        <begin position="1"/>
        <end position="171"/>
    </location>
</feature>
<dbReference type="Proteomes" id="UP000052268">
    <property type="component" value="Unassembled WGS sequence"/>
</dbReference>
<keyword evidence="1 4" id="KW-0808">Transferase</keyword>
<evidence type="ECO:0000259" key="3">
    <source>
        <dbReference type="PROSITE" id="PS51186"/>
    </source>
</evidence>
<evidence type="ECO:0000256" key="2">
    <source>
        <dbReference type="ARBA" id="ARBA00023315"/>
    </source>
</evidence>
<evidence type="ECO:0000313" key="4">
    <source>
        <dbReference type="EMBL" id="KMS52619.1"/>
    </source>
</evidence>
<dbReference type="SUPFAM" id="SSF55729">
    <property type="entry name" value="Acyl-CoA N-acyltransferases (Nat)"/>
    <property type="match status" value="1"/>
</dbReference>
<keyword evidence="2" id="KW-0012">Acyltransferase</keyword>
<dbReference type="AlphaFoldDB" id="A0A0J7XLU6"/>
<dbReference type="InterPro" id="IPR000182">
    <property type="entry name" value="GNAT_dom"/>
</dbReference>